<dbReference type="InterPro" id="IPR011598">
    <property type="entry name" value="bHLH_dom"/>
</dbReference>
<evidence type="ECO:0000313" key="8">
    <source>
        <dbReference type="Proteomes" id="UP001293593"/>
    </source>
</evidence>
<organism evidence="7 8">
    <name type="scientific">Acacia crassicarpa</name>
    <name type="common">northern wattle</name>
    <dbReference type="NCBI Taxonomy" id="499986"/>
    <lineage>
        <taxon>Eukaryota</taxon>
        <taxon>Viridiplantae</taxon>
        <taxon>Streptophyta</taxon>
        <taxon>Embryophyta</taxon>
        <taxon>Tracheophyta</taxon>
        <taxon>Spermatophyta</taxon>
        <taxon>Magnoliopsida</taxon>
        <taxon>eudicotyledons</taxon>
        <taxon>Gunneridae</taxon>
        <taxon>Pentapetalae</taxon>
        <taxon>rosids</taxon>
        <taxon>fabids</taxon>
        <taxon>Fabales</taxon>
        <taxon>Fabaceae</taxon>
        <taxon>Caesalpinioideae</taxon>
        <taxon>mimosoid clade</taxon>
        <taxon>Acacieae</taxon>
        <taxon>Acacia</taxon>
    </lineage>
</organism>
<gene>
    <name evidence="7" type="ORF">QN277_020341</name>
</gene>
<keyword evidence="8" id="KW-1185">Reference proteome</keyword>
<dbReference type="Pfam" id="PF00010">
    <property type="entry name" value="HLH"/>
    <property type="match status" value="1"/>
</dbReference>
<evidence type="ECO:0000256" key="1">
    <source>
        <dbReference type="ARBA" id="ARBA00004123"/>
    </source>
</evidence>
<dbReference type="GO" id="GO:0003700">
    <property type="term" value="F:DNA-binding transcription factor activity"/>
    <property type="evidence" value="ECO:0007669"/>
    <property type="project" value="InterPro"/>
</dbReference>
<protein>
    <recommendedName>
        <fullName evidence="6">BHLH domain-containing protein</fullName>
    </recommendedName>
</protein>
<evidence type="ECO:0000256" key="5">
    <source>
        <dbReference type="ARBA" id="ARBA00023242"/>
    </source>
</evidence>
<name>A0AAE1MS12_9FABA</name>
<dbReference type="PROSITE" id="PS50888">
    <property type="entry name" value="BHLH"/>
    <property type="match status" value="1"/>
</dbReference>
<dbReference type="AlphaFoldDB" id="A0AAE1MS12"/>
<dbReference type="GO" id="GO:0003677">
    <property type="term" value="F:DNA binding"/>
    <property type="evidence" value="ECO:0007669"/>
    <property type="project" value="UniProtKB-KW"/>
</dbReference>
<keyword evidence="2" id="KW-0805">Transcription regulation</keyword>
<comment type="subcellular location">
    <subcellularLocation>
        <location evidence="1">Nucleus</location>
    </subcellularLocation>
</comment>
<evidence type="ECO:0000256" key="4">
    <source>
        <dbReference type="ARBA" id="ARBA00023163"/>
    </source>
</evidence>
<evidence type="ECO:0000256" key="2">
    <source>
        <dbReference type="ARBA" id="ARBA00023015"/>
    </source>
</evidence>
<dbReference type="GO" id="GO:0046983">
    <property type="term" value="F:protein dimerization activity"/>
    <property type="evidence" value="ECO:0007669"/>
    <property type="project" value="InterPro"/>
</dbReference>
<dbReference type="SUPFAM" id="SSF47459">
    <property type="entry name" value="HLH, helix-loop-helix DNA-binding domain"/>
    <property type="match status" value="1"/>
</dbReference>
<keyword evidence="5" id="KW-0539">Nucleus</keyword>
<dbReference type="InterPro" id="IPR036638">
    <property type="entry name" value="HLH_DNA-bd_sf"/>
</dbReference>
<dbReference type="Proteomes" id="UP001293593">
    <property type="component" value="Unassembled WGS sequence"/>
</dbReference>
<keyword evidence="4" id="KW-0804">Transcription</keyword>
<accession>A0AAE1MS12</accession>
<dbReference type="PANTHER" id="PTHR45844:SF9">
    <property type="entry name" value="OS09G0463900 PROTEIN"/>
    <property type="match status" value="1"/>
</dbReference>
<evidence type="ECO:0000256" key="3">
    <source>
        <dbReference type="ARBA" id="ARBA00023125"/>
    </source>
</evidence>
<sequence length="262" mass="29108">MVYCSYNSISSSGSDVSRLFDPTSNKTVVDYNRASQSGLASPNSLVLNSEKGDLVNSPMKIGKKEASEAKALAAMKNHSEAERRRRERINGHLDTLRGLVPCNAKMDKAALLAEVINQVKLLKKNATEASRGFLIPMDDDEVKVEPYNHEGREGSMFYMASICCDYRPELLSDLRQALDGLQLQLMRAEISTLGGRVKNVFFFRCCKTEHINIEACQLVPSTVHQVLSSVLEKASSSLEYSLGMSLRSKRRRLCFIETSTSS</sequence>
<dbReference type="SMART" id="SM00353">
    <property type="entry name" value="HLH"/>
    <property type="match status" value="1"/>
</dbReference>
<dbReference type="CDD" id="cd04873">
    <property type="entry name" value="ACT_UUR-ACR-like"/>
    <property type="match status" value="1"/>
</dbReference>
<keyword evidence="3" id="KW-0238">DNA-binding</keyword>
<evidence type="ECO:0000313" key="7">
    <source>
        <dbReference type="EMBL" id="KAK4271688.1"/>
    </source>
</evidence>
<dbReference type="EMBL" id="JAWXYG010000005">
    <property type="protein sequence ID" value="KAK4271688.1"/>
    <property type="molecule type" value="Genomic_DNA"/>
</dbReference>
<dbReference type="PANTHER" id="PTHR45844">
    <property type="entry name" value="TRANSCRIPTION FACTOR BHLH30"/>
    <property type="match status" value="1"/>
</dbReference>
<dbReference type="GO" id="GO:0005634">
    <property type="term" value="C:nucleus"/>
    <property type="evidence" value="ECO:0007669"/>
    <property type="project" value="UniProtKB-SubCell"/>
</dbReference>
<dbReference type="Gene3D" id="4.10.280.10">
    <property type="entry name" value="Helix-loop-helix DNA-binding domain"/>
    <property type="match status" value="1"/>
</dbReference>
<comment type="caution">
    <text evidence="7">The sequence shown here is derived from an EMBL/GenBank/DDBJ whole genome shotgun (WGS) entry which is preliminary data.</text>
</comment>
<reference evidence="7" key="1">
    <citation type="submission" date="2023-10" db="EMBL/GenBank/DDBJ databases">
        <title>Chromosome-level genome of the transformable northern wattle, Acacia crassicarpa.</title>
        <authorList>
            <person name="Massaro I."/>
            <person name="Sinha N.R."/>
            <person name="Poethig S."/>
            <person name="Leichty A.R."/>
        </authorList>
    </citation>
    <scope>NUCLEOTIDE SEQUENCE</scope>
    <source>
        <strain evidence="7">Acra3RX</strain>
        <tissue evidence="7">Leaf</tissue>
    </source>
</reference>
<feature type="domain" description="BHLH" evidence="6">
    <location>
        <begin position="73"/>
        <end position="122"/>
    </location>
</feature>
<dbReference type="InterPro" id="IPR045847">
    <property type="entry name" value="AIG1-like"/>
</dbReference>
<evidence type="ECO:0000259" key="6">
    <source>
        <dbReference type="PROSITE" id="PS50888"/>
    </source>
</evidence>
<proteinExistence type="predicted"/>